<name>A0A2N2E8Z3_9BACT</name>
<accession>A0A2N2E8Z3</accession>
<evidence type="ECO:0000313" key="1">
    <source>
        <dbReference type="EMBL" id="PKM91203.1"/>
    </source>
</evidence>
<reference evidence="1 2" key="1">
    <citation type="journal article" date="2017" name="ISME J.">
        <title>Potential for microbial H2 and metal transformations associated with novel bacteria and archaea in deep terrestrial subsurface sediments.</title>
        <authorList>
            <person name="Hernsdorf A.W."/>
            <person name="Amano Y."/>
            <person name="Miyakawa K."/>
            <person name="Ise K."/>
            <person name="Suzuki Y."/>
            <person name="Anantharaman K."/>
            <person name="Probst A."/>
            <person name="Burstein D."/>
            <person name="Thomas B.C."/>
            <person name="Banfield J.F."/>
        </authorList>
    </citation>
    <scope>NUCLEOTIDE SEQUENCE [LARGE SCALE GENOMIC DNA]</scope>
    <source>
        <strain evidence="1">HGW-Falkowbacteria-1</strain>
    </source>
</reference>
<proteinExistence type="predicted"/>
<dbReference type="AlphaFoldDB" id="A0A2N2E8Z3"/>
<comment type="caution">
    <text evidence="1">The sequence shown here is derived from an EMBL/GenBank/DDBJ whole genome shotgun (WGS) entry which is preliminary data.</text>
</comment>
<evidence type="ECO:0000313" key="2">
    <source>
        <dbReference type="Proteomes" id="UP000233517"/>
    </source>
</evidence>
<dbReference type="Proteomes" id="UP000233517">
    <property type="component" value="Unassembled WGS sequence"/>
</dbReference>
<protein>
    <recommendedName>
        <fullName evidence="3">Transcriptional regulator, AbiEi antitoxin, Type IV TA system</fullName>
    </recommendedName>
</protein>
<organism evidence="1 2">
    <name type="scientific">Candidatus Falkowbacteria bacterium HGW-Falkowbacteria-1</name>
    <dbReference type="NCBI Taxonomy" id="2013768"/>
    <lineage>
        <taxon>Bacteria</taxon>
        <taxon>Candidatus Falkowiibacteriota</taxon>
    </lineage>
</organism>
<evidence type="ECO:0008006" key="3">
    <source>
        <dbReference type="Google" id="ProtNLM"/>
    </source>
</evidence>
<dbReference type="EMBL" id="PHAI01000003">
    <property type="protein sequence ID" value="PKM91203.1"/>
    <property type="molecule type" value="Genomic_DNA"/>
</dbReference>
<gene>
    <name evidence="1" type="ORF">CVU82_04090</name>
</gene>
<sequence>MEKADILSILKSNNTVFSFKEILLASGESNPALLRRRIYSYIKNGQLYGIRRGLYAKDKNYNKLELATKIFIPAYVSFETVLAEAGVTFQHYSQIFVASYQTKEIDCDGQIFSFKKLKTNILNNNSGIENKGFYSIASKERAFLDIVYLNKDYHFDNLSPLDWDKVFSILPLYENKRMTKKVNQYYKDFKSKQSQ</sequence>